<organism evidence="1 2">
    <name type="scientific">Streblomastix strix</name>
    <dbReference type="NCBI Taxonomy" id="222440"/>
    <lineage>
        <taxon>Eukaryota</taxon>
        <taxon>Metamonada</taxon>
        <taxon>Preaxostyla</taxon>
        <taxon>Oxymonadida</taxon>
        <taxon>Streblomastigidae</taxon>
        <taxon>Streblomastix</taxon>
    </lineage>
</organism>
<dbReference type="EMBL" id="SNRW01007157">
    <property type="protein sequence ID" value="KAA6381736.1"/>
    <property type="molecule type" value="Genomic_DNA"/>
</dbReference>
<reference evidence="1 2" key="1">
    <citation type="submission" date="2019-03" db="EMBL/GenBank/DDBJ databases">
        <title>Single cell metagenomics reveals metabolic interactions within the superorganism composed of flagellate Streblomastix strix and complex community of Bacteroidetes bacteria on its surface.</title>
        <authorList>
            <person name="Treitli S.C."/>
            <person name="Kolisko M."/>
            <person name="Husnik F."/>
            <person name="Keeling P."/>
            <person name="Hampl V."/>
        </authorList>
    </citation>
    <scope>NUCLEOTIDE SEQUENCE [LARGE SCALE GENOMIC DNA]</scope>
    <source>
        <strain evidence="1">ST1C</strain>
    </source>
</reference>
<dbReference type="AlphaFoldDB" id="A0A5J4VHC3"/>
<dbReference type="Proteomes" id="UP000324800">
    <property type="component" value="Unassembled WGS sequence"/>
</dbReference>
<proteinExistence type="predicted"/>
<gene>
    <name evidence="1" type="ORF">EZS28_022737</name>
</gene>
<evidence type="ECO:0000313" key="1">
    <source>
        <dbReference type="EMBL" id="KAA6381736.1"/>
    </source>
</evidence>
<comment type="caution">
    <text evidence="1">The sequence shown here is derived from an EMBL/GenBank/DDBJ whole genome shotgun (WGS) entry which is preliminary data.</text>
</comment>
<accession>A0A5J4VHC3</accession>
<name>A0A5J4VHC3_9EUKA</name>
<protein>
    <submittedName>
        <fullName evidence="1">Uncharacterized protein</fullName>
    </submittedName>
</protein>
<evidence type="ECO:0000313" key="2">
    <source>
        <dbReference type="Proteomes" id="UP000324800"/>
    </source>
</evidence>
<sequence length="139" mass="16398">MNSRRFGFIAAGDEVLNNIPVAGKNFRAITYDEKEGIIRLGWHEVYRWIPTKDEKRKITFEVDMRESIPQNTIRIFYGNEESPVIFINAPKKLKIYLAHDNLARTKYENKIFEIPKPTKEKIGEYEIVIDYNMDLSKQN</sequence>